<name>A0A2N0TWF7_9FLAO</name>
<dbReference type="Proteomes" id="UP000232533">
    <property type="component" value="Unassembled WGS sequence"/>
</dbReference>
<evidence type="ECO:0000313" key="6">
    <source>
        <dbReference type="Proteomes" id="UP000232533"/>
    </source>
</evidence>
<accession>A0A2N0TWF7</accession>
<dbReference type="Pfam" id="PF13449">
    <property type="entry name" value="Phytase-like"/>
    <property type="match status" value="1"/>
</dbReference>
<feature type="chain" id="PRO_5014644532" description="Phytase-like domain-containing protein" evidence="1">
    <location>
        <begin position="19"/>
        <end position="365"/>
    </location>
</feature>
<evidence type="ECO:0000256" key="1">
    <source>
        <dbReference type="SAM" id="SignalP"/>
    </source>
</evidence>
<dbReference type="PANTHER" id="PTHR37957:SF1">
    <property type="entry name" value="PHYTASE-LIKE DOMAIN-CONTAINING PROTEIN"/>
    <property type="match status" value="1"/>
</dbReference>
<keyword evidence="5" id="KW-1185">Reference proteome</keyword>
<feature type="signal peptide" evidence="1">
    <location>
        <begin position="1"/>
        <end position="18"/>
    </location>
</feature>
<dbReference type="OrthoDB" id="9798539at2"/>
<comment type="caution">
    <text evidence="4">The sequence shown here is derived from an EMBL/GenBank/DDBJ whole genome shotgun (WGS) entry which is preliminary data.</text>
</comment>
<gene>
    <name evidence="4" type="ORF">APR40_11900</name>
    <name evidence="3" type="ORF">BHS39_11925</name>
</gene>
<evidence type="ECO:0000313" key="5">
    <source>
        <dbReference type="Proteomes" id="UP000176009"/>
    </source>
</evidence>
<evidence type="ECO:0000313" key="3">
    <source>
        <dbReference type="EMBL" id="OEY72725.1"/>
    </source>
</evidence>
<dbReference type="EMBL" id="MJBR01000015">
    <property type="protein sequence ID" value="OEY72725.1"/>
    <property type="molecule type" value="Genomic_DNA"/>
</dbReference>
<keyword evidence="1" id="KW-0732">Signal</keyword>
<dbReference type="PROSITE" id="PS51257">
    <property type="entry name" value="PROKAR_LIPOPROTEIN"/>
    <property type="match status" value="1"/>
</dbReference>
<dbReference type="AlphaFoldDB" id="A0A2N0TWF7"/>
<dbReference type="EMBL" id="LKTR01000018">
    <property type="protein sequence ID" value="PKD19059.1"/>
    <property type="molecule type" value="Genomic_DNA"/>
</dbReference>
<evidence type="ECO:0000313" key="4">
    <source>
        <dbReference type="EMBL" id="PKD19059.1"/>
    </source>
</evidence>
<proteinExistence type="predicted"/>
<dbReference type="InterPro" id="IPR027372">
    <property type="entry name" value="Phytase-like_dom"/>
</dbReference>
<feature type="domain" description="Phytase-like" evidence="2">
    <location>
        <begin position="47"/>
        <end position="347"/>
    </location>
</feature>
<reference evidence="4 6" key="1">
    <citation type="submission" date="2015-10" db="EMBL/GenBank/DDBJ databases">
        <title>Draft genome sequence of Salegentibacter salinarum KCTC 12975.</title>
        <authorList>
            <person name="Lin W."/>
            <person name="Zheng Q."/>
        </authorList>
    </citation>
    <scope>NUCLEOTIDE SEQUENCE [LARGE SCALE GENOMIC DNA]</scope>
    <source>
        <strain evidence="4 6">KCTC 12974</strain>
    </source>
</reference>
<evidence type="ECO:0000259" key="2">
    <source>
        <dbReference type="Pfam" id="PF13449"/>
    </source>
</evidence>
<organism evidence="4 6">
    <name type="scientific">Salegentibacter salarius</name>
    <dbReference type="NCBI Taxonomy" id="435906"/>
    <lineage>
        <taxon>Bacteria</taxon>
        <taxon>Pseudomonadati</taxon>
        <taxon>Bacteroidota</taxon>
        <taxon>Flavobacteriia</taxon>
        <taxon>Flavobacteriales</taxon>
        <taxon>Flavobacteriaceae</taxon>
        <taxon>Salegentibacter</taxon>
    </lineage>
</organism>
<dbReference type="Proteomes" id="UP000176009">
    <property type="component" value="Unassembled WGS sequence"/>
</dbReference>
<dbReference type="RefSeq" id="WP_070054065.1">
    <property type="nucleotide sequence ID" value="NZ_FVZF01000022.1"/>
</dbReference>
<protein>
    <recommendedName>
        <fullName evidence="2">Phytase-like domain-containing protein</fullName>
    </recommendedName>
</protein>
<dbReference type="PANTHER" id="PTHR37957">
    <property type="entry name" value="BLR7070 PROTEIN"/>
    <property type="match status" value="1"/>
</dbReference>
<reference evidence="3 5" key="2">
    <citation type="submission" date="2016-09" db="EMBL/GenBank/DDBJ databases">
        <title>Genome Sequence of Salegentibacter salarius,Isolated from a Marine Solar Saltern of the Yellow Sea in South Korea.</title>
        <authorList>
            <person name="Zheng Q."/>
            <person name="Liu Y."/>
        </authorList>
    </citation>
    <scope>NUCLEOTIDE SEQUENCE [LARGE SCALE GENOMIC DNA]</scope>
    <source>
        <strain evidence="3 5">KCTC 12974</strain>
    </source>
</reference>
<sequence>MKKSLLLLVTLTTLFSCATTKKIDETNLNLRYLDDVVIPQNLEIGGTRVGGLSGIDYHKGNYYLVCDQPSNPRIYKAEIPLINRSIDTVLIKEVIKLNKEEDFYNKHTPDLEGIRFEPESGTLVVSAEGSIQNGKDPSVFQVSTEGDFLSAYEIPNYFKASGEQKPRNNGVFEGIAESFDKSGYWVAMELPLEKDGPKPKIYSTNSPIRITKFNKKSQSAESQFTYKLDGISKLPINWFAVNGVTEILEYAEGKFLVLERAYSAGYGSNGNTVKIFDVDTSEATNTLEIENLSKSNYQNAEKRLVFDFKSVKKFLTKETIDNIEGMTFGPELPNGKKSLILVSDDNFSSFSEQITQFILLELEIN</sequence>